<dbReference type="STRING" id="456442.Mboo_2382"/>
<dbReference type="GeneID" id="25393960"/>
<feature type="transmembrane region" description="Helical" evidence="1">
    <location>
        <begin position="30"/>
        <end position="54"/>
    </location>
</feature>
<evidence type="ECO:0000313" key="4">
    <source>
        <dbReference type="Proteomes" id="UP000002408"/>
    </source>
</evidence>
<dbReference type="KEGG" id="mbn:Mboo_2382"/>
<organism evidence="3 4">
    <name type="scientific">Methanoregula boonei (strain DSM 21154 / JCM 14090 / 6A8)</name>
    <dbReference type="NCBI Taxonomy" id="456442"/>
    <lineage>
        <taxon>Archaea</taxon>
        <taxon>Methanobacteriati</taxon>
        <taxon>Methanobacteriota</taxon>
        <taxon>Stenosarchaea group</taxon>
        <taxon>Methanomicrobia</taxon>
        <taxon>Methanomicrobiales</taxon>
        <taxon>Methanoregulaceae</taxon>
        <taxon>Methanoregula</taxon>
    </lineage>
</organism>
<keyword evidence="1" id="KW-0472">Membrane</keyword>
<evidence type="ECO:0000259" key="2">
    <source>
        <dbReference type="Pfam" id="PF07790"/>
    </source>
</evidence>
<dbReference type="RefSeq" id="WP_012107958.1">
    <property type="nucleotide sequence ID" value="NC_009712.1"/>
</dbReference>
<evidence type="ECO:0000256" key="1">
    <source>
        <dbReference type="SAM" id="Phobius"/>
    </source>
</evidence>
<dbReference type="Proteomes" id="UP000002408">
    <property type="component" value="Chromosome"/>
</dbReference>
<sequence length="241" mass="25286">MTDNDNRTFEVPRSKNARVSQQKLYHGTNAVSPVVGVMLMLVVTIIIAAVVSGFSGGFMETPRPTPTAMFDVHIYAHEGLTVNSLPEVYSPDITITEISGDALPTKDLKITTTFTNNTGAIFAGNLSGEVAIRCAGQYSGVLVLPGSNPISSVISSSTGGNPLWFGDPSAVLTPGQSLTTAVQVCGSGNSPVDNPGLDYLFGVNNIADLENSGFGQGSVVEIRIFYTPGGVILFDKLINVE</sequence>
<gene>
    <name evidence="3" type="ordered locus">Mboo_2382</name>
</gene>
<evidence type="ECO:0000313" key="3">
    <source>
        <dbReference type="EMBL" id="ABS56896.1"/>
    </source>
</evidence>
<accession>A7IAY5</accession>
<keyword evidence="4" id="KW-1185">Reference proteome</keyword>
<dbReference type="OrthoDB" id="118020at2157"/>
<keyword evidence="1" id="KW-0812">Transmembrane</keyword>
<protein>
    <recommendedName>
        <fullName evidence="2">Archaeal Type IV pilin N-terminal domain-containing protein</fullName>
    </recommendedName>
</protein>
<proteinExistence type="predicted"/>
<dbReference type="HOGENOM" id="CLU_092288_0_0_2"/>
<dbReference type="eggNOG" id="arCOG02421">
    <property type="taxonomic scope" value="Archaea"/>
</dbReference>
<dbReference type="Pfam" id="PF07790">
    <property type="entry name" value="Pilin_N"/>
    <property type="match status" value="1"/>
</dbReference>
<dbReference type="EMBL" id="CP000780">
    <property type="protein sequence ID" value="ABS56896.1"/>
    <property type="molecule type" value="Genomic_DNA"/>
</dbReference>
<keyword evidence="1" id="KW-1133">Transmembrane helix</keyword>
<name>A7IAY5_METB6</name>
<dbReference type="AlphaFoldDB" id="A7IAY5"/>
<feature type="domain" description="Archaeal Type IV pilin N-terminal" evidence="2">
    <location>
        <begin position="29"/>
        <end position="116"/>
    </location>
</feature>
<dbReference type="InterPro" id="IPR012859">
    <property type="entry name" value="Pilin_N_archaeal"/>
</dbReference>
<reference evidence="4" key="1">
    <citation type="journal article" date="2015" name="Microbiology">
        <title>Genome of Methanoregula boonei 6A8 reveals adaptations to oligotrophic peatland environments.</title>
        <authorList>
            <person name="Braeuer S."/>
            <person name="Cadillo-Quiroz H."/>
            <person name="Kyrpides N."/>
            <person name="Woyke T."/>
            <person name="Goodwin L."/>
            <person name="Detter C."/>
            <person name="Podell S."/>
            <person name="Yavitt J.B."/>
            <person name="Zinder S.H."/>
        </authorList>
    </citation>
    <scope>NUCLEOTIDE SEQUENCE [LARGE SCALE GENOMIC DNA]</scope>
    <source>
        <strain evidence="4">DSM 21154 / JCM 14090 / 6A8</strain>
    </source>
</reference>